<dbReference type="Proteomes" id="UP001212042">
    <property type="component" value="Unassembled WGS sequence"/>
</dbReference>
<reference evidence="1 2" key="1">
    <citation type="submission" date="2023-01" db="EMBL/GenBank/DDBJ databases">
        <title>Pseudomonas SA3-5T sp. nov., isolated from tidal flat sediment.</title>
        <authorList>
            <person name="Kim H.S."/>
            <person name="Kim J.-S."/>
            <person name="Suh M.K."/>
            <person name="Eom M.K."/>
            <person name="Lee J.-S."/>
        </authorList>
    </citation>
    <scope>NUCLEOTIDE SEQUENCE [LARGE SCALE GENOMIC DNA]</scope>
    <source>
        <strain evidence="1 2">SA3-5</strain>
    </source>
</reference>
<name>A0ABT4XB71_9PSED</name>
<protein>
    <submittedName>
        <fullName evidence="1">Uncharacterized protein</fullName>
    </submittedName>
</protein>
<dbReference type="RefSeq" id="WP_271346401.1">
    <property type="nucleotide sequence ID" value="NZ_JAQJZJ010000001.1"/>
</dbReference>
<evidence type="ECO:0000313" key="1">
    <source>
        <dbReference type="EMBL" id="MDA7085495.1"/>
    </source>
</evidence>
<organism evidence="1 2">
    <name type="scientific">Pseudomonas aestuarii</name>
    <dbReference type="NCBI Taxonomy" id="3018340"/>
    <lineage>
        <taxon>Bacteria</taxon>
        <taxon>Pseudomonadati</taxon>
        <taxon>Pseudomonadota</taxon>
        <taxon>Gammaproteobacteria</taxon>
        <taxon>Pseudomonadales</taxon>
        <taxon>Pseudomonadaceae</taxon>
        <taxon>Pseudomonas</taxon>
    </lineage>
</organism>
<comment type="caution">
    <text evidence="1">The sequence shown here is derived from an EMBL/GenBank/DDBJ whole genome shotgun (WGS) entry which is preliminary data.</text>
</comment>
<dbReference type="EMBL" id="JAQJZJ010000001">
    <property type="protein sequence ID" value="MDA7085495.1"/>
    <property type="molecule type" value="Genomic_DNA"/>
</dbReference>
<keyword evidence="2" id="KW-1185">Reference proteome</keyword>
<evidence type="ECO:0000313" key="2">
    <source>
        <dbReference type="Proteomes" id="UP001212042"/>
    </source>
</evidence>
<sequence length="200" mass="21744">MTHNLVMTLADIAEKPCTTKRDALTIARRLLRGVSQAKSAIHAERRAMRRQAGKLRQFMPFTALAVTDLEQQASDHRAAELATLSNVLVVYGQTIIHDRDGIAAALGFDQLADLLSINPAHREQARRDGGETLQGLAYIARKEDSATDYGDEGGTGGPLFEACNAAMMEFIRTCPEHLLPDPFAPGGVFGPKLPPQLRVV</sequence>
<proteinExistence type="predicted"/>
<gene>
    <name evidence="1" type="ORF">PH586_03695</name>
</gene>
<accession>A0ABT4XB71</accession>